<dbReference type="Proteomes" id="UP000295680">
    <property type="component" value="Unassembled WGS sequence"/>
</dbReference>
<protein>
    <recommendedName>
        <fullName evidence="4">DivIVA protein</fullName>
    </recommendedName>
</protein>
<comment type="caution">
    <text evidence="2">The sequence shown here is derived from an EMBL/GenBank/DDBJ whole genome shotgun (WGS) entry which is preliminary data.</text>
</comment>
<gene>
    <name evidence="2" type="ORF">EV192_105545</name>
</gene>
<keyword evidence="3" id="KW-1185">Reference proteome</keyword>
<sequence length="268" mass="29211">MASADAPHPLGFDVVRHGFDRAQVQQQITTLESNLRLLTADRDAARAEIAALTRELNAMRQEATMPVTGGRESVHAELRTMLDVTRAEAAQITGRAQEAAEKTFASAQKAAATLRNRYEVLVADLESQQAQMQAEHAAAMADLRAQLTEMTADAEARRHRFGEAADKQHQLVEQEFSASMATRKAALDQEVAARRAESEQKAAKLVADATADANRRTAEADQKVNQLTTLRQRVSARLRETGDLLSKSSNLLEPLDTEADIITGKPGS</sequence>
<feature type="coiled-coil region" evidence="1">
    <location>
        <begin position="21"/>
        <end position="62"/>
    </location>
</feature>
<dbReference type="AlphaFoldDB" id="A0A4R2JWD4"/>
<proteinExistence type="predicted"/>
<keyword evidence="1" id="KW-0175">Coiled coil</keyword>
<feature type="coiled-coil region" evidence="1">
    <location>
        <begin position="97"/>
        <end position="142"/>
    </location>
</feature>
<dbReference type="OrthoDB" id="3691987at2"/>
<evidence type="ECO:0008006" key="4">
    <source>
        <dbReference type="Google" id="ProtNLM"/>
    </source>
</evidence>
<evidence type="ECO:0000313" key="3">
    <source>
        <dbReference type="Proteomes" id="UP000295680"/>
    </source>
</evidence>
<dbReference type="RefSeq" id="WP_132119245.1">
    <property type="nucleotide sequence ID" value="NZ_SLWS01000005.1"/>
</dbReference>
<accession>A0A4R2JWD4</accession>
<organism evidence="2 3">
    <name type="scientific">Actinocrispum wychmicini</name>
    <dbReference type="NCBI Taxonomy" id="1213861"/>
    <lineage>
        <taxon>Bacteria</taxon>
        <taxon>Bacillati</taxon>
        <taxon>Actinomycetota</taxon>
        <taxon>Actinomycetes</taxon>
        <taxon>Pseudonocardiales</taxon>
        <taxon>Pseudonocardiaceae</taxon>
        <taxon>Actinocrispum</taxon>
    </lineage>
</organism>
<evidence type="ECO:0000256" key="1">
    <source>
        <dbReference type="SAM" id="Coils"/>
    </source>
</evidence>
<dbReference type="EMBL" id="SLWS01000005">
    <property type="protein sequence ID" value="TCO58475.1"/>
    <property type="molecule type" value="Genomic_DNA"/>
</dbReference>
<evidence type="ECO:0000313" key="2">
    <source>
        <dbReference type="EMBL" id="TCO58475.1"/>
    </source>
</evidence>
<reference evidence="2 3" key="1">
    <citation type="submission" date="2019-03" db="EMBL/GenBank/DDBJ databases">
        <title>Genomic Encyclopedia of Type Strains, Phase IV (KMG-IV): sequencing the most valuable type-strain genomes for metagenomic binning, comparative biology and taxonomic classification.</title>
        <authorList>
            <person name="Goeker M."/>
        </authorList>
    </citation>
    <scope>NUCLEOTIDE SEQUENCE [LARGE SCALE GENOMIC DNA]</scope>
    <source>
        <strain evidence="2 3">DSM 45934</strain>
    </source>
</reference>
<name>A0A4R2JWD4_9PSEU</name>